<dbReference type="Gene3D" id="3.30.1240.10">
    <property type="match status" value="1"/>
</dbReference>
<proteinExistence type="inferred from homology"/>
<evidence type="ECO:0000256" key="1">
    <source>
        <dbReference type="ARBA" id="ARBA00001946"/>
    </source>
</evidence>
<dbReference type="Gene3D" id="3.40.50.1000">
    <property type="entry name" value="HAD superfamily/HAD-like"/>
    <property type="match status" value="1"/>
</dbReference>
<dbReference type="SFLD" id="SFLDS00003">
    <property type="entry name" value="Haloacid_Dehalogenase"/>
    <property type="match status" value="1"/>
</dbReference>
<dbReference type="InterPro" id="IPR036412">
    <property type="entry name" value="HAD-like_sf"/>
</dbReference>
<protein>
    <submittedName>
        <fullName evidence="6">Cof-type HAD-IIB family hydrolase</fullName>
    </submittedName>
</protein>
<dbReference type="EMBL" id="JAPIVE010000001">
    <property type="protein sequence ID" value="MCX2523574.1"/>
    <property type="molecule type" value="Genomic_DNA"/>
</dbReference>
<dbReference type="PANTHER" id="PTHR47267">
    <property type="match status" value="1"/>
</dbReference>
<reference evidence="6" key="1">
    <citation type="submission" date="2022-11" db="EMBL/GenBank/DDBJ databases">
        <title>Larsenimonas rhizosphaerae sp. nov., isolated from a tidal mudflat.</title>
        <authorList>
            <person name="Lee S.D."/>
            <person name="Kim I.S."/>
        </authorList>
    </citation>
    <scope>NUCLEOTIDE SEQUENCE</scope>
    <source>
        <strain evidence="6">GH2-1</strain>
    </source>
</reference>
<evidence type="ECO:0000313" key="7">
    <source>
        <dbReference type="Proteomes" id="UP001165678"/>
    </source>
</evidence>
<evidence type="ECO:0000256" key="4">
    <source>
        <dbReference type="ARBA" id="ARBA00022842"/>
    </source>
</evidence>
<evidence type="ECO:0000256" key="5">
    <source>
        <dbReference type="ARBA" id="ARBA00034778"/>
    </source>
</evidence>
<dbReference type="SUPFAM" id="SSF56784">
    <property type="entry name" value="HAD-like"/>
    <property type="match status" value="1"/>
</dbReference>
<evidence type="ECO:0000256" key="2">
    <source>
        <dbReference type="ARBA" id="ARBA00022723"/>
    </source>
</evidence>
<dbReference type="InterPro" id="IPR006379">
    <property type="entry name" value="HAD-SF_hydro_IIB"/>
</dbReference>
<dbReference type="InterPro" id="IPR000150">
    <property type="entry name" value="Cof"/>
</dbReference>
<comment type="caution">
    <text evidence="6">The sequence shown here is derived from an EMBL/GenBank/DDBJ whole genome shotgun (WGS) entry which is preliminary data.</text>
</comment>
<dbReference type="GO" id="GO:0000287">
    <property type="term" value="F:magnesium ion binding"/>
    <property type="evidence" value="ECO:0007669"/>
    <property type="project" value="UniProtKB-ARBA"/>
</dbReference>
<name>A0AA41ZG67_9GAMM</name>
<dbReference type="PANTHER" id="PTHR47267:SF4">
    <property type="entry name" value="PYRIDOXAL PHOSPHATE PHOSPHATASE YIGL"/>
    <property type="match status" value="1"/>
</dbReference>
<accession>A0AA41ZG67</accession>
<keyword evidence="2" id="KW-0479">Metal-binding</keyword>
<dbReference type="NCBIfam" id="TIGR01484">
    <property type="entry name" value="HAD-SF-IIB"/>
    <property type="match status" value="1"/>
</dbReference>
<dbReference type="SFLD" id="SFLDG01140">
    <property type="entry name" value="C2.B:_Phosphomannomutase_and_P"/>
    <property type="match status" value="1"/>
</dbReference>
<evidence type="ECO:0000256" key="3">
    <source>
        <dbReference type="ARBA" id="ARBA00022801"/>
    </source>
</evidence>
<gene>
    <name evidence="6" type="ORF">OQ287_04915</name>
</gene>
<dbReference type="AlphaFoldDB" id="A0AA41ZG67"/>
<dbReference type="NCBIfam" id="TIGR00099">
    <property type="entry name" value="Cof-subfamily"/>
    <property type="match status" value="1"/>
</dbReference>
<keyword evidence="7" id="KW-1185">Reference proteome</keyword>
<dbReference type="GO" id="GO:0016791">
    <property type="term" value="F:phosphatase activity"/>
    <property type="evidence" value="ECO:0007669"/>
    <property type="project" value="UniProtKB-ARBA"/>
</dbReference>
<keyword evidence="4" id="KW-0460">Magnesium</keyword>
<dbReference type="Proteomes" id="UP001165678">
    <property type="component" value="Unassembled WGS sequence"/>
</dbReference>
<dbReference type="RefSeq" id="WP_250937242.1">
    <property type="nucleotide sequence ID" value="NZ_JAMLJK010000001.1"/>
</dbReference>
<comment type="similarity">
    <text evidence="5">Belongs to the HAD-like hydrolase superfamily. Cof family.</text>
</comment>
<dbReference type="InterPro" id="IPR023214">
    <property type="entry name" value="HAD_sf"/>
</dbReference>
<dbReference type="Pfam" id="PF08282">
    <property type="entry name" value="Hydrolase_3"/>
    <property type="match status" value="1"/>
</dbReference>
<organism evidence="6 7">
    <name type="scientific">Larsenimonas rhizosphaerae</name>
    <dbReference type="NCBI Taxonomy" id="2944682"/>
    <lineage>
        <taxon>Bacteria</taxon>
        <taxon>Pseudomonadati</taxon>
        <taxon>Pseudomonadota</taxon>
        <taxon>Gammaproteobacteria</taxon>
        <taxon>Oceanospirillales</taxon>
        <taxon>Halomonadaceae</taxon>
        <taxon>Larsenimonas</taxon>
    </lineage>
</organism>
<comment type="cofactor">
    <cofactor evidence="1">
        <name>Mg(2+)</name>
        <dbReference type="ChEBI" id="CHEBI:18420"/>
    </cofactor>
</comment>
<keyword evidence="3 6" id="KW-0378">Hydrolase</keyword>
<sequence length="268" mass="29825">MTKKLVVTDLDNTLLNTRHELDPLTIETFQALEAQGHHLAIASGRHAIDIAEVRRQLGVQAHIISTNGAWLQSPDDEVLFERPLEASIARSLMTELDVPAAVRLNVYTREHWWVDAPDEALLAFHESTGFAYRLGQPGADEHSHIGKVFFIGEPRLLASLETEILARFDTRVYVTYSLPNSLEVMAPDANKGRALSSLLERLSLNADDCLAFGDNLNDLEMLQVAGRPFVVSNANPRLFTLLPEVPVIGDHHDAAVARTLRSELLDRR</sequence>
<evidence type="ECO:0000313" key="6">
    <source>
        <dbReference type="EMBL" id="MCX2523574.1"/>
    </source>
</evidence>